<dbReference type="OrthoDB" id="9810065at2"/>
<proteinExistence type="inferred from homology"/>
<protein>
    <submittedName>
        <fullName evidence="6">LysR family transcriptional regulator</fullName>
    </submittedName>
</protein>
<evidence type="ECO:0000256" key="1">
    <source>
        <dbReference type="ARBA" id="ARBA00009437"/>
    </source>
</evidence>
<dbReference type="InterPro" id="IPR000847">
    <property type="entry name" value="LysR_HTH_N"/>
</dbReference>
<accession>A0A024HH31</accession>
<keyword evidence="3" id="KW-0238">DNA-binding</keyword>
<dbReference type="GO" id="GO:0003700">
    <property type="term" value="F:DNA-binding transcription factor activity"/>
    <property type="evidence" value="ECO:0007669"/>
    <property type="project" value="InterPro"/>
</dbReference>
<sequence>MRRQFDDLQLGSLELFCLAAESGGFSAAALAAGVTPAAVSRAVARLEERLGIRLFVRTTRSIRLTEGGRGYYEQCRQALGQLVEAEREAMGQQLQPSGTLRISMPVSYGHLRILPLLPAFRQRYPQVQVDVHLSNRNIDFVGEGYDAAIRVRALPDSSLVARPLEDARLALVAAPDYLARQGTPQSLEDLQRHECIQFLLPSSGRAISWLFRVDGADQEVFTQGNYSCSDDLYGGVVLAKQGAGLIQTYRYLFERELAEGSLVEVLPQFAGCSRPHSLLYPSGRHVPLRLRAFVDFLMEQRKHWPR</sequence>
<evidence type="ECO:0000256" key="4">
    <source>
        <dbReference type="ARBA" id="ARBA00023163"/>
    </source>
</evidence>
<dbReference type="PANTHER" id="PTHR30537">
    <property type="entry name" value="HTH-TYPE TRANSCRIPTIONAL REGULATOR"/>
    <property type="match status" value="1"/>
</dbReference>
<dbReference type="GO" id="GO:0003677">
    <property type="term" value="F:DNA binding"/>
    <property type="evidence" value="ECO:0007669"/>
    <property type="project" value="UniProtKB-KW"/>
</dbReference>
<evidence type="ECO:0000259" key="5">
    <source>
        <dbReference type="PROSITE" id="PS50931"/>
    </source>
</evidence>
<dbReference type="SUPFAM" id="SSF53850">
    <property type="entry name" value="Periplasmic binding protein-like II"/>
    <property type="match status" value="1"/>
</dbReference>
<organism evidence="6 7">
    <name type="scientific">Pseudomonas knackmussii (strain DSM 6978 / CCUG 54928 / LMG 23759 / B13)</name>
    <dbReference type="NCBI Taxonomy" id="1301098"/>
    <lineage>
        <taxon>Bacteria</taxon>
        <taxon>Pseudomonadati</taxon>
        <taxon>Pseudomonadota</taxon>
        <taxon>Gammaproteobacteria</taxon>
        <taxon>Pseudomonadales</taxon>
        <taxon>Pseudomonadaceae</taxon>
        <taxon>Pseudomonas</taxon>
    </lineage>
</organism>
<dbReference type="FunFam" id="1.10.10.10:FF:000001">
    <property type="entry name" value="LysR family transcriptional regulator"/>
    <property type="match status" value="1"/>
</dbReference>
<dbReference type="EMBL" id="HG322950">
    <property type="protein sequence ID" value="CDF84176.1"/>
    <property type="molecule type" value="Genomic_DNA"/>
</dbReference>
<dbReference type="InterPro" id="IPR058163">
    <property type="entry name" value="LysR-type_TF_proteobact-type"/>
</dbReference>
<keyword evidence="2" id="KW-0805">Transcription regulation</keyword>
<dbReference type="KEGG" id="pkc:PKB_2829"/>
<evidence type="ECO:0000256" key="2">
    <source>
        <dbReference type="ARBA" id="ARBA00023015"/>
    </source>
</evidence>
<dbReference type="PANTHER" id="PTHR30537:SF5">
    <property type="entry name" value="HTH-TYPE TRANSCRIPTIONAL ACTIVATOR TTDR-RELATED"/>
    <property type="match status" value="1"/>
</dbReference>
<dbReference type="Pfam" id="PF00126">
    <property type="entry name" value="HTH_1"/>
    <property type="match status" value="1"/>
</dbReference>
<dbReference type="Proteomes" id="UP000025241">
    <property type="component" value="Chromosome I"/>
</dbReference>
<dbReference type="CDD" id="cd08422">
    <property type="entry name" value="PBP2_CrgA_like"/>
    <property type="match status" value="1"/>
</dbReference>
<dbReference type="AlphaFoldDB" id="A0A024HH31"/>
<dbReference type="PRINTS" id="PR00039">
    <property type="entry name" value="HTHLYSR"/>
</dbReference>
<dbReference type="STRING" id="1301098.PKB_2829"/>
<dbReference type="Gene3D" id="1.10.10.10">
    <property type="entry name" value="Winged helix-like DNA-binding domain superfamily/Winged helix DNA-binding domain"/>
    <property type="match status" value="1"/>
</dbReference>
<evidence type="ECO:0000256" key="3">
    <source>
        <dbReference type="ARBA" id="ARBA00023125"/>
    </source>
</evidence>
<dbReference type="Pfam" id="PF03466">
    <property type="entry name" value="LysR_substrate"/>
    <property type="match status" value="1"/>
</dbReference>
<comment type="similarity">
    <text evidence="1">Belongs to the LysR transcriptional regulatory family.</text>
</comment>
<dbReference type="SUPFAM" id="SSF46785">
    <property type="entry name" value="Winged helix' DNA-binding domain"/>
    <property type="match status" value="1"/>
</dbReference>
<dbReference type="HOGENOM" id="CLU_039613_16_1_6"/>
<evidence type="ECO:0000313" key="6">
    <source>
        <dbReference type="EMBL" id="CDF84176.1"/>
    </source>
</evidence>
<dbReference type="RefSeq" id="WP_043252582.1">
    <property type="nucleotide sequence ID" value="NZ_HG322950.1"/>
</dbReference>
<reference evidence="6 7" key="1">
    <citation type="submission" date="2013-03" db="EMBL/GenBank/DDBJ databases">
        <authorList>
            <person name="Linke B."/>
        </authorList>
    </citation>
    <scope>NUCLEOTIDE SEQUENCE [LARGE SCALE GENOMIC DNA]</scope>
    <source>
        <strain evidence="6 7">B13</strain>
    </source>
</reference>
<evidence type="ECO:0000313" key="7">
    <source>
        <dbReference type="Proteomes" id="UP000025241"/>
    </source>
</evidence>
<keyword evidence="4" id="KW-0804">Transcription</keyword>
<gene>
    <name evidence="6" type="ORF">PKB_2829</name>
</gene>
<dbReference type="PROSITE" id="PS50931">
    <property type="entry name" value="HTH_LYSR"/>
    <property type="match status" value="1"/>
</dbReference>
<name>A0A024HH31_PSEKB</name>
<dbReference type="InterPro" id="IPR036388">
    <property type="entry name" value="WH-like_DNA-bd_sf"/>
</dbReference>
<reference evidence="6 7" key="2">
    <citation type="submission" date="2014-05" db="EMBL/GenBank/DDBJ databases">
        <title>Genome sequence of the 3-chlorobenzoate degrading bacterium Pseudomonas knackmussii B13 shows multiple evidence for horizontal gene transfer.</title>
        <authorList>
            <person name="Miyazaki R."/>
            <person name="Bertelli C."/>
            <person name="Falquet L."/>
            <person name="Robinson-Rechavi M."/>
            <person name="Gharib W."/>
            <person name="Roy S."/>
            <person name="Van der Meer J.R."/>
        </authorList>
    </citation>
    <scope>NUCLEOTIDE SEQUENCE [LARGE SCALE GENOMIC DNA]</scope>
    <source>
        <strain evidence="6 7">B13</strain>
    </source>
</reference>
<dbReference type="PATRIC" id="fig|1301098.3.peg.2846"/>
<dbReference type="eggNOG" id="COG0583">
    <property type="taxonomic scope" value="Bacteria"/>
</dbReference>
<dbReference type="InterPro" id="IPR036390">
    <property type="entry name" value="WH_DNA-bd_sf"/>
</dbReference>
<dbReference type="InterPro" id="IPR005119">
    <property type="entry name" value="LysR_subst-bd"/>
</dbReference>
<dbReference type="Gene3D" id="3.40.190.290">
    <property type="match status" value="1"/>
</dbReference>
<feature type="domain" description="HTH lysR-type" evidence="5">
    <location>
        <begin position="8"/>
        <end position="65"/>
    </location>
</feature>
<keyword evidence="7" id="KW-1185">Reference proteome</keyword>